<sequence length="165" mass="18275">MANALSIGLKWLVPKRGDEMATWEGFKHGCRKTVRTIGTFRFALPLLMMGVGAMIPTLRVPVGLPSNNGLWVALAVSAGVVIIWLGAEIYTVVDRNTPVFHLQWDDFSSLVMAVALTEWHGRLVTSGQLKWWFIIPWVGVLIDAVLSGWLAINNAAQKPLIQQQK</sequence>
<name>A0A1F6D7Z1_9BACT</name>
<keyword evidence="1" id="KW-0472">Membrane</keyword>
<evidence type="ECO:0000313" key="3">
    <source>
        <dbReference type="Proteomes" id="UP000177958"/>
    </source>
</evidence>
<dbReference type="EMBL" id="MFKX01000021">
    <property type="protein sequence ID" value="OGG57548.1"/>
    <property type="molecule type" value="Genomic_DNA"/>
</dbReference>
<feature type="transmembrane region" description="Helical" evidence="1">
    <location>
        <begin position="40"/>
        <end position="58"/>
    </location>
</feature>
<protein>
    <submittedName>
        <fullName evidence="2">Uncharacterized protein</fullName>
    </submittedName>
</protein>
<organism evidence="2 3">
    <name type="scientific">Candidatus Kaiserbacteria bacterium RIFCSPHIGHO2_01_FULL_55_17</name>
    <dbReference type="NCBI Taxonomy" id="1798484"/>
    <lineage>
        <taxon>Bacteria</taxon>
        <taxon>Candidatus Kaiseribacteriota</taxon>
    </lineage>
</organism>
<accession>A0A1F6D7Z1</accession>
<feature type="transmembrane region" description="Helical" evidence="1">
    <location>
        <begin position="70"/>
        <end position="93"/>
    </location>
</feature>
<comment type="caution">
    <text evidence="2">The sequence shown here is derived from an EMBL/GenBank/DDBJ whole genome shotgun (WGS) entry which is preliminary data.</text>
</comment>
<keyword evidence="1" id="KW-0812">Transmembrane</keyword>
<gene>
    <name evidence="2" type="ORF">A2853_01620</name>
</gene>
<evidence type="ECO:0000313" key="2">
    <source>
        <dbReference type="EMBL" id="OGG57548.1"/>
    </source>
</evidence>
<evidence type="ECO:0000256" key="1">
    <source>
        <dbReference type="SAM" id="Phobius"/>
    </source>
</evidence>
<proteinExistence type="predicted"/>
<reference evidence="2 3" key="1">
    <citation type="journal article" date="2016" name="Nat. Commun.">
        <title>Thousands of microbial genomes shed light on interconnected biogeochemical processes in an aquifer system.</title>
        <authorList>
            <person name="Anantharaman K."/>
            <person name="Brown C.T."/>
            <person name="Hug L.A."/>
            <person name="Sharon I."/>
            <person name="Castelle C.J."/>
            <person name="Probst A.J."/>
            <person name="Thomas B.C."/>
            <person name="Singh A."/>
            <person name="Wilkins M.J."/>
            <person name="Karaoz U."/>
            <person name="Brodie E.L."/>
            <person name="Williams K.H."/>
            <person name="Hubbard S.S."/>
            <person name="Banfield J.F."/>
        </authorList>
    </citation>
    <scope>NUCLEOTIDE SEQUENCE [LARGE SCALE GENOMIC DNA]</scope>
</reference>
<dbReference type="Proteomes" id="UP000177958">
    <property type="component" value="Unassembled WGS sequence"/>
</dbReference>
<feature type="transmembrane region" description="Helical" evidence="1">
    <location>
        <begin position="131"/>
        <end position="152"/>
    </location>
</feature>
<keyword evidence="1" id="KW-1133">Transmembrane helix</keyword>
<dbReference type="AlphaFoldDB" id="A0A1F6D7Z1"/>